<evidence type="ECO:0000313" key="3">
    <source>
        <dbReference type="Proteomes" id="UP000664169"/>
    </source>
</evidence>
<evidence type="ECO:0000313" key="2">
    <source>
        <dbReference type="EMBL" id="CAF9926300.1"/>
    </source>
</evidence>
<dbReference type="OrthoDB" id="5429634at2759"/>
<sequence>MLGGAIFIVKTDPYPWDLLGNWFGHIAGDDDTQPVAAQQYSLISTILLTNIPQLALSTIYLLFNSLFTCMQVSAEFMRYAKQRKGLRVSKPKGNQRETYFLSLPYKFSIPLAIASMLLHWFLSQSLYFVELKGYNIDQSRNYELDRHGIAYNALPLIIELVIGGILIFVLIGHGFRKYDSSVPLVCSNSMAISAACHPIGVDGEHISTQKLQYGVMSKPLSSGLHRVAFSNDEVTPLIQGHDYE</sequence>
<proteinExistence type="predicted"/>
<evidence type="ECO:0000256" key="1">
    <source>
        <dbReference type="SAM" id="Phobius"/>
    </source>
</evidence>
<dbReference type="Proteomes" id="UP000664169">
    <property type="component" value="Unassembled WGS sequence"/>
</dbReference>
<protein>
    <submittedName>
        <fullName evidence="2">Uncharacterized protein</fullName>
    </submittedName>
</protein>
<accession>A0A8H3ISU8</accession>
<gene>
    <name evidence="2" type="ORF">GOMPHAMPRED_004102</name>
</gene>
<dbReference type="EMBL" id="CAJPDQ010000025">
    <property type="protein sequence ID" value="CAF9926300.1"/>
    <property type="molecule type" value="Genomic_DNA"/>
</dbReference>
<name>A0A8H3ISU8_9LECA</name>
<keyword evidence="1" id="KW-0812">Transmembrane</keyword>
<comment type="caution">
    <text evidence="2">The sequence shown here is derived from an EMBL/GenBank/DDBJ whole genome shotgun (WGS) entry which is preliminary data.</text>
</comment>
<organism evidence="2 3">
    <name type="scientific">Gomphillus americanus</name>
    <dbReference type="NCBI Taxonomy" id="1940652"/>
    <lineage>
        <taxon>Eukaryota</taxon>
        <taxon>Fungi</taxon>
        <taxon>Dikarya</taxon>
        <taxon>Ascomycota</taxon>
        <taxon>Pezizomycotina</taxon>
        <taxon>Lecanoromycetes</taxon>
        <taxon>OSLEUM clade</taxon>
        <taxon>Ostropomycetidae</taxon>
        <taxon>Ostropales</taxon>
        <taxon>Graphidaceae</taxon>
        <taxon>Gomphilloideae</taxon>
        <taxon>Gomphillus</taxon>
    </lineage>
</organism>
<feature type="transmembrane region" description="Helical" evidence="1">
    <location>
        <begin position="54"/>
        <end position="77"/>
    </location>
</feature>
<feature type="transmembrane region" description="Helical" evidence="1">
    <location>
        <begin position="149"/>
        <end position="171"/>
    </location>
</feature>
<keyword evidence="1" id="KW-1133">Transmembrane helix</keyword>
<reference evidence="2" key="1">
    <citation type="submission" date="2021-03" db="EMBL/GenBank/DDBJ databases">
        <authorList>
            <person name="Tagirdzhanova G."/>
        </authorList>
    </citation>
    <scope>NUCLEOTIDE SEQUENCE</scope>
</reference>
<keyword evidence="1" id="KW-0472">Membrane</keyword>
<dbReference type="PANTHER" id="PTHR35395">
    <property type="entry name" value="DUF6536 DOMAIN-CONTAINING PROTEIN"/>
    <property type="match status" value="1"/>
</dbReference>
<dbReference type="PANTHER" id="PTHR35395:SF1">
    <property type="entry name" value="DUF6536 DOMAIN-CONTAINING PROTEIN"/>
    <property type="match status" value="1"/>
</dbReference>
<feature type="transmembrane region" description="Helical" evidence="1">
    <location>
        <begin position="98"/>
        <end position="122"/>
    </location>
</feature>
<keyword evidence="3" id="KW-1185">Reference proteome</keyword>
<dbReference type="AlphaFoldDB" id="A0A8H3ISU8"/>